<feature type="compositionally biased region" description="Polar residues" evidence="1">
    <location>
        <begin position="18"/>
        <end position="38"/>
    </location>
</feature>
<feature type="non-terminal residue" evidence="2">
    <location>
        <position position="1"/>
    </location>
</feature>
<accession>A0A9N9JCC4</accession>
<name>A0A9N9JCC4_9GLOM</name>
<keyword evidence="3" id="KW-1185">Reference proteome</keyword>
<dbReference type="Proteomes" id="UP000789508">
    <property type="component" value="Unassembled WGS sequence"/>
</dbReference>
<evidence type="ECO:0000313" key="3">
    <source>
        <dbReference type="Proteomes" id="UP000789508"/>
    </source>
</evidence>
<reference evidence="2" key="1">
    <citation type="submission" date="2021-06" db="EMBL/GenBank/DDBJ databases">
        <authorList>
            <person name="Kallberg Y."/>
            <person name="Tangrot J."/>
            <person name="Rosling A."/>
        </authorList>
    </citation>
    <scope>NUCLEOTIDE SEQUENCE</scope>
    <source>
        <strain evidence="2">FL130A</strain>
    </source>
</reference>
<organism evidence="2 3">
    <name type="scientific">Ambispora leptoticha</name>
    <dbReference type="NCBI Taxonomy" id="144679"/>
    <lineage>
        <taxon>Eukaryota</taxon>
        <taxon>Fungi</taxon>
        <taxon>Fungi incertae sedis</taxon>
        <taxon>Mucoromycota</taxon>
        <taxon>Glomeromycotina</taxon>
        <taxon>Glomeromycetes</taxon>
        <taxon>Archaeosporales</taxon>
        <taxon>Ambisporaceae</taxon>
        <taxon>Ambispora</taxon>
    </lineage>
</organism>
<dbReference type="AlphaFoldDB" id="A0A9N9JCC4"/>
<feature type="region of interest" description="Disordered" evidence="1">
    <location>
        <begin position="18"/>
        <end position="46"/>
    </location>
</feature>
<gene>
    <name evidence="2" type="ORF">ALEPTO_LOCUS14294</name>
</gene>
<dbReference type="EMBL" id="CAJVPS010054366">
    <property type="protein sequence ID" value="CAG8773943.1"/>
    <property type="molecule type" value="Genomic_DNA"/>
</dbReference>
<evidence type="ECO:0000313" key="2">
    <source>
        <dbReference type="EMBL" id="CAG8773943.1"/>
    </source>
</evidence>
<evidence type="ECO:0000256" key="1">
    <source>
        <dbReference type="SAM" id="MobiDB-lite"/>
    </source>
</evidence>
<sequence length="46" mass="5604">IYIFDNQYKTIQDWSVNPTENSDSTSRVNNLQNEQNYTYWRPSPEF</sequence>
<comment type="caution">
    <text evidence="2">The sequence shown here is derived from an EMBL/GenBank/DDBJ whole genome shotgun (WGS) entry which is preliminary data.</text>
</comment>
<proteinExistence type="predicted"/>
<protein>
    <submittedName>
        <fullName evidence="2">8578_t:CDS:1</fullName>
    </submittedName>
</protein>